<organism evidence="2 3">
    <name type="scientific">Boletus edulis BED1</name>
    <dbReference type="NCBI Taxonomy" id="1328754"/>
    <lineage>
        <taxon>Eukaryota</taxon>
        <taxon>Fungi</taxon>
        <taxon>Dikarya</taxon>
        <taxon>Basidiomycota</taxon>
        <taxon>Agaricomycotina</taxon>
        <taxon>Agaricomycetes</taxon>
        <taxon>Agaricomycetidae</taxon>
        <taxon>Boletales</taxon>
        <taxon>Boletineae</taxon>
        <taxon>Boletaceae</taxon>
        <taxon>Boletoideae</taxon>
        <taxon>Boletus</taxon>
    </lineage>
</organism>
<dbReference type="EMBL" id="WHUW01000116">
    <property type="protein sequence ID" value="KAF8423438.1"/>
    <property type="molecule type" value="Genomic_DNA"/>
</dbReference>
<evidence type="ECO:0000313" key="3">
    <source>
        <dbReference type="Proteomes" id="UP001194468"/>
    </source>
</evidence>
<reference evidence="2" key="1">
    <citation type="submission" date="2019-10" db="EMBL/GenBank/DDBJ databases">
        <authorList>
            <consortium name="DOE Joint Genome Institute"/>
            <person name="Kuo A."/>
            <person name="Miyauchi S."/>
            <person name="Kiss E."/>
            <person name="Drula E."/>
            <person name="Kohler A."/>
            <person name="Sanchez-Garcia M."/>
            <person name="Andreopoulos B."/>
            <person name="Barry K.W."/>
            <person name="Bonito G."/>
            <person name="Buee M."/>
            <person name="Carver A."/>
            <person name="Chen C."/>
            <person name="Cichocki N."/>
            <person name="Clum A."/>
            <person name="Culley D."/>
            <person name="Crous P.W."/>
            <person name="Fauchery L."/>
            <person name="Girlanda M."/>
            <person name="Hayes R."/>
            <person name="Keri Z."/>
            <person name="LaButti K."/>
            <person name="Lipzen A."/>
            <person name="Lombard V."/>
            <person name="Magnuson J."/>
            <person name="Maillard F."/>
            <person name="Morin E."/>
            <person name="Murat C."/>
            <person name="Nolan M."/>
            <person name="Ohm R."/>
            <person name="Pangilinan J."/>
            <person name="Pereira M."/>
            <person name="Perotto S."/>
            <person name="Peter M."/>
            <person name="Riley R."/>
            <person name="Sitrit Y."/>
            <person name="Stielow B."/>
            <person name="Szollosi G."/>
            <person name="Zifcakova L."/>
            <person name="Stursova M."/>
            <person name="Spatafora J.W."/>
            <person name="Tedersoo L."/>
            <person name="Vaario L.-M."/>
            <person name="Yamada A."/>
            <person name="Yan M."/>
            <person name="Wang P."/>
            <person name="Xu J."/>
            <person name="Bruns T."/>
            <person name="Baldrian P."/>
            <person name="Vilgalys R."/>
            <person name="Henrissat B."/>
            <person name="Grigoriev I.V."/>
            <person name="Hibbett D."/>
            <person name="Nagy L.G."/>
            <person name="Martin F.M."/>
        </authorList>
    </citation>
    <scope>NUCLEOTIDE SEQUENCE</scope>
    <source>
        <strain evidence="2">BED1</strain>
    </source>
</reference>
<reference evidence="2" key="2">
    <citation type="journal article" date="2020" name="Nat. Commun.">
        <title>Large-scale genome sequencing of mycorrhizal fungi provides insights into the early evolution of symbiotic traits.</title>
        <authorList>
            <person name="Miyauchi S."/>
            <person name="Kiss E."/>
            <person name="Kuo A."/>
            <person name="Drula E."/>
            <person name="Kohler A."/>
            <person name="Sanchez-Garcia M."/>
            <person name="Morin E."/>
            <person name="Andreopoulos B."/>
            <person name="Barry K.W."/>
            <person name="Bonito G."/>
            <person name="Buee M."/>
            <person name="Carver A."/>
            <person name="Chen C."/>
            <person name="Cichocki N."/>
            <person name="Clum A."/>
            <person name="Culley D."/>
            <person name="Crous P.W."/>
            <person name="Fauchery L."/>
            <person name="Girlanda M."/>
            <person name="Hayes R.D."/>
            <person name="Keri Z."/>
            <person name="LaButti K."/>
            <person name="Lipzen A."/>
            <person name="Lombard V."/>
            <person name="Magnuson J."/>
            <person name="Maillard F."/>
            <person name="Murat C."/>
            <person name="Nolan M."/>
            <person name="Ohm R.A."/>
            <person name="Pangilinan J."/>
            <person name="Pereira M.F."/>
            <person name="Perotto S."/>
            <person name="Peter M."/>
            <person name="Pfister S."/>
            <person name="Riley R."/>
            <person name="Sitrit Y."/>
            <person name="Stielow J.B."/>
            <person name="Szollosi G."/>
            <person name="Zifcakova L."/>
            <person name="Stursova M."/>
            <person name="Spatafora J.W."/>
            <person name="Tedersoo L."/>
            <person name="Vaario L.M."/>
            <person name="Yamada A."/>
            <person name="Yan M."/>
            <person name="Wang P."/>
            <person name="Xu J."/>
            <person name="Bruns T."/>
            <person name="Baldrian P."/>
            <person name="Vilgalys R."/>
            <person name="Dunand C."/>
            <person name="Henrissat B."/>
            <person name="Grigoriev I.V."/>
            <person name="Hibbett D."/>
            <person name="Nagy L.G."/>
            <person name="Martin F.M."/>
        </authorList>
    </citation>
    <scope>NUCLEOTIDE SEQUENCE</scope>
    <source>
        <strain evidence="2">BED1</strain>
    </source>
</reference>
<name>A0AAD4BEF3_BOLED</name>
<keyword evidence="1" id="KW-0472">Membrane</keyword>
<accession>A0AAD4BEF3</accession>
<keyword evidence="1" id="KW-1133">Transmembrane helix</keyword>
<keyword evidence="1" id="KW-0812">Transmembrane</keyword>
<gene>
    <name evidence="2" type="ORF">L210DRAFT_3570253</name>
</gene>
<dbReference type="AlphaFoldDB" id="A0AAD4BEF3"/>
<evidence type="ECO:0000313" key="2">
    <source>
        <dbReference type="EMBL" id="KAF8423438.1"/>
    </source>
</evidence>
<comment type="caution">
    <text evidence="2">The sequence shown here is derived from an EMBL/GenBank/DDBJ whole genome shotgun (WGS) entry which is preliminary data.</text>
</comment>
<evidence type="ECO:0000256" key="1">
    <source>
        <dbReference type="SAM" id="Phobius"/>
    </source>
</evidence>
<keyword evidence="3" id="KW-1185">Reference proteome</keyword>
<protein>
    <submittedName>
        <fullName evidence="2">Uncharacterized protein</fullName>
    </submittedName>
</protein>
<feature type="transmembrane region" description="Helical" evidence="1">
    <location>
        <begin position="66"/>
        <end position="90"/>
    </location>
</feature>
<sequence length="129" mass="14281">MVPIRRELRGGRTVAIKASVDAAVGGGNGYTIVIVRGRRLSAHRQRRQLRVGNASSYRCTKLFPPFHLPCLMMIWMVWPSGAGATTYPLIRRTRRARGGGCCALIRSCAQNAGFVLFMVQNTLLCRFVS</sequence>
<dbReference type="Proteomes" id="UP001194468">
    <property type="component" value="Unassembled WGS sequence"/>
</dbReference>
<proteinExistence type="predicted"/>